<evidence type="ECO:0000313" key="1">
    <source>
        <dbReference type="EMBL" id="MBK9797230.1"/>
    </source>
</evidence>
<protein>
    <submittedName>
        <fullName evidence="1">Uncharacterized protein</fullName>
    </submittedName>
</protein>
<accession>A0A9D7SGT8</accession>
<evidence type="ECO:0000313" key="2">
    <source>
        <dbReference type="Proteomes" id="UP000886657"/>
    </source>
</evidence>
<comment type="caution">
    <text evidence="1">The sequence shown here is derived from an EMBL/GenBank/DDBJ whole genome shotgun (WGS) entry which is preliminary data.</text>
</comment>
<dbReference type="Proteomes" id="UP000886657">
    <property type="component" value="Unassembled WGS sequence"/>
</dbReference>
<reference evidence="1" key="1">
    <citation type="submission" date="2020-10" db="EMBL/GenBank/DDBJ databases">
        <title>Connecting structure to function with the recovery of over 1000 high-quality activated sludge metagenome-assembled genomes encoding full-length rRNA genes using long-read sequencing.</title>
        <authorList>
            <person name="Singleton C.M."/>
            <person name="Petriglieri F."/>
            <person name="Kristensen J.M."/>
            <person name="Kirkegaard R.H."/>
            <person name="Michaelsen T.Y."/>
            <person name="Andersen M.H."/>
            <person name="Karst S.M."/>
            <person name="Dueholm M.S."/>
            <person name="Nielsen P.H."/>
            <person name="Albertsen M."/>
        </authorList>
    </citation>
    <scope>NUCLEOTIDE SEQUENCE</scope>
    <source>
        <strain evidence="1">Skiv_18-Q3-R9-52_MAXAC.067</strain>
    </source>
</reference>
<proteinExistence type="predicted"/>
<name>A0A9D7SGT8_9BACT</name>
<dbReference type="EMBL" id="JADKIO010000009">
    <property type="protein sequence ID" value="MBK9797230.1"/>
    <property type="molecule type" value="Genomic_DNA"/>
</dbReference>
<dbReference type="AlphaFoldDB" id="A0A9D7SGT8"/>
<sequence>MDHLQATHPGLRLELRGYLVRYRHLQPLVVAAVALGELEMALELLQQVSIHLPADGDEAQRLQAFLSPRIAAKDVPP</sequence>
<organism evidence="1 2">
    <name type="scientific">Candidatus Geothrix skivensis</name>
    <dbReference type="NCBI Taxonomy" id="2954439"/>
    <lineage>
        <taxon>Bacteria</taxon>
        <taxon>Pseudomonadati</taxon>
        <taxon>Acidobacteriota</taxon>
        <taxon>Holophagae</taxon>
        <taxon>Holophagales</taxon>
        <taxon>Holophagaceae</taxon>
        <taxon>Geothrix</taxon>
    </lineage>
</organism>
<gene>
    <name evidence="1" type="ORF">IPP58_12185</name>
</gene>